<evidence type="ECO:0000313" key="3">
    <source>
        <dbReference type="Proteomes" id="UP000294200"/>
    </source>
</evidence>
<dbReference type="Proteomes" id="UP000294200">
    <property type="component" value="Unassembled WGS sequence"/>
</dbReference>
<comment type="caution">
    <text evidence="2">The sequence shown here is derived from an EMBL/GenBank/DDBJ whole genome shotgun (WGS) entry which is preliminary data.</text>
</comment>
<dbReference type="EMBL" id="MWML01000087">
    <property type="protein sequence ID" value="TCG06900.1"/>
    <property type="molecule type" value="Genomic_DNA"/>
</dbReference>
<name>A0A4R0XGB4_9BURK</name>
<dbReference type="SUPFAM" id="SSF88723">
    <property type="entry name" value="PIN domain-like"/>
    <property type="match status" value="1"/>
</dbReference>
<protein>
    <submittedName>
        <fullName evidence="2">VapC toxin family PIN domain ribonuclease</fullName>
    </submittedName>
</protein>
<accession>A0A4R0XGB4</accession>
<organism evidence="2 3">
    <name type="scientific">Paraburkholderia steynii</name>
    <dbReference type="NCBI Taxonomy" id="1245441"/>
    <lineage>
        <taxon>Bacteria</taxon>
        <taxon>Pseudomonadati</taxon>
        <taxon>Pseudomonadota</taxon>
        <taxon>Betaproteobacteria</taxon>
        <taxon>Burkholderiales</taxon>
        <taxon>Burkholderiaceae</taxon>
        <taxon>Paraburkholderia</taxon>
    </lineage>
</organism>
<gene>
    <name evidence="2" type="ORF">BZM27_23265</name>
</gene>
<evidence type="ECO:0000313" key="2">
    <source>
        <dbReference type="EMBL" id="TCG06900.1"/>
    </source>
</evidence>
<dbReference type="InterPro" id="IPR002716">
    <property type="entry name" value="PIN_dom"/>
</dbReference>
<sequence length="132" mass="14713">MSVLIDTSLWVDHFRRANTRLVQLITSDQALTHPVVLVELARGTPPAPRARTLHDIGLLQHATHATWAEVTELIETRQLYGRGCGSSDLTLLASTLMTPGGSLWTLDKRLAQLAGELGIAYMHDVHYLHRQR</sequence>
<feature type="domain" description="PIN" evidence="1">
    <location>
        <begin position="3"/>
        <end position="115"/>
    </location>
</feature>
<evidence type="ECO:0000259" key="1">
    <source>
        <dbReference type="Pfam" id="PF01850"/>
    </source>
</evidence>
<keyword evidence="3" id="KW-1185">Reference proteome</keyword>
<dbReference type="AlphaFoldDB" id="A0A4R0XGB4"/>
<dbReference type="Pfam" id="PF01850">
    <property type="entry name" value="PIN"/>
    <property type="match status" value="1"/>
</dbReference>
<dbReference type="Gene3D" id="3.40.50.1010">
    <property type="entry name" value="5'-nuclease"/>
    <property type="match status" value="1"/>
</dbReference>
<dbReference type="InterPro" id="IPR029060">
    <property type="entry name" value="PIN-like_dom_sf"/>
</dbReference>
<reference evidence="2 3" key="1">
    <citation type="submission" date="2017-02" db="EMBL/GenBank/DDBJ databases">
        <title>Paraburkholderia sophoroidis sp. nov. and Paraburkholderia steynii sp. nov. rhizobial symbionts of the fynbos legume Hypocalyptus sophoroides.</title>
        <authorList>
            <person name="Steenkamp E.T."/>
            <person name="Beukes C.W."/>
            <person name="Van Zyl E."/>
            <person name="Avontuur J."/>
            <person name="Chan W.Y."/>
            <person name="Hassen A."/>
            <person name="Palmer M."/>
            <person name="Mthombeni L."/>
            <person name="Phalane F."/>
            <person name="Sereme K."/>
            <person name="Venter S.N."/>
        </authorList>
    </citation>
    <scope>NUCLEOTIDE SEQUENCE [LARGE SCALE GENOMIC DNA]</scope>
    <source>
        <strain evidence="2 3">HC1.1ba</strain>
    </source>
</reference>
<proteinExistence type="predicted"/>